<gene>
    <name evidence="3" type="ORF">DBRI1063_LOCUS25018</name>
</gene>
<proteinExistence type="predicted"/>
<feature type="region of interest" description="Disordered" evidence="1">
    <location>
        <begin position="82"/>
        <end position="103"/>
    </location>
</feature>
<name>A0A7S2A5F1_9STRA</name>
<keyword evidence="2" id="KW-0812">Transmembrane</keyword>
<protein>
    <submittedName>
        <fullName evidence="3">Uncharacterized protein</fullName>
    </submittedName>
</protein>
<evidence type="ECO:0000256" key="2">
    <source>
        <dbReference type="SAM" id="Phobius"/>
    </source>
</evidence>
<dbReference type="EMBL" id="HBGN01039108">
    <property type="protein sequence ID" value="CAD9357456.1"/>
    <property type="molecule type" value="Transcribed_RNA"/>
</dbReference>
<keyword evidence="2" id="KW-0472">Membrane</keyword>
<feature type="transmembrane region" description="Helical" evidence="2">
    <location>
        <begin position="24"/>
        <end position="43"/>
    </location>
</feature>
<organism evidence="3">
    <name type="scientific">Ditylum brightwellii</name>
    <dbReference type="NCBI Taxonomy" id="49249"/>
    <lineage>
        <taxon>Eukaryota</taxon>
        <taxon>Sar</taxon>
        <taxon>Stramenopiles</taxon>
        <taxon>Ochrophyta</taxon>
        <taxon>Bacillariophyta</taxon>
        <taxon>Mediophyceae</taxon>
        <taxon>Lithodesmiophycidae</taxon>
        <taxon>Lithodesmiales</taxon>
        <taxon>Lithodesmiaceae</taxon>
        <taxon>Ditylum</taxon>
    </lineage>
</organism>
<evidence type="ECO:0000313" key="3">
    <source>
        <dbReference type="EMBL" id="CAD9357456.1"/>
    </source>
</evidence>
<keyword evidence="2" id="KW-1133">Transmembrane helix</keyword>
<reference evidence="3" key="1">
    <citation type="submission" date="2021-01" db="EMBL/GenBank/DDBJ databases">
        <authorList>
            <person name="Corre E."/>
            <person name="Pelletier E."/>
            <person name="Niang G."/>
            <person name="Scheremetjew M."/>
            <person name="Finn R."/>
            <person name="Kale V."/>
            <person name="Holt S."/>
            <person name="Cochrane G."/>
            <person name="Meng A."/>
            <person name="Brown T."/>
            <person name="Cohen L."/>
        </authorList>
    </citation>
    <scope>NUCLEOTIDE SEQUENCE</scope>
    <source>
        <strain evidence="3">Pop2</strain>
    </source>
</reference>
<dbReference type="AlphaFoldDB" id="A0A7S2A5F1"/>
<evidence type="ECO:0000256" key="1">
    <source>
        <dbReference type="SAM" id="MobiDB-lite"/>
    </source>
</evidence>
<accession>A0A7S2A5F1</accession>
<sequence>MFRNQYDTDVTVWSVKCHSHKKKILVLCVGFFLATLWCSWSDISSISMSTSEEQQTDPLAVAIEHSTAEQQTESQAVVIEQAPTEQQTSFEVVPTEETPAEPEIDSQAVAIEEAPVEPEIDSHPAVIEHSPGEEQIDSQAVAIEQPPAEQQTDLQAVAIEPSPEEQQTDSQAVAIEQAPIAPERQQETNSKAVVMNFNSTEFVPMDPAFSLHGKKGSWGWHLLSGEAAAQEILANQYVCNKPFEHCCLGQGRQQVVKMDPHKALWKLINTDDQSLQLGTFGDVLKHYPAGQSQDSMCSFAFFGDSLSSDSAMGAVCEALRMGYTLKSCDTRIGGMTYGDDSNYTCDENRYNGARHFLLEKEDSISCPRVFIAFKNIINNMAFMPPAIVELGGLAIFNWGVHCNTDDGCLEQVLTPILNNAADETYQNWRFMFREHEPQHFAFPGGVYPKSIATPEQFICSNFHGRINNWRNKKVANIIEARNLTKQIATLPILAALEPLVGLHYEGNGDCTHYVYDPHRLDVTWDALLTVLQIP</sequence>